<dbReference type="EMBL" id="AP021906">
    <property type="protein sequence ID" value="BBP88460.1"/>
    <property type="molecule type" value="Genomic_DNA"/>
</dbReference>
<proteinExistence type="predicted"/>
<dbReference type="GO" id="GO:0004088">
    <property type="term" value="F:carbamoyl-phosphate synthase (glutamine-hydrolyzing) activity"/>
    <property type="evidence" value="ECO:0007669"/>
    <property type="project" value="TreeGrafter"/>
</dbReference>
<evidence type="ECO:0000313" key="7">
    <source>
        <dbReference type="Proteomes" id="UP000464658"/>
    </source>
</evidence>
<dbReference type="GO" id="GO:0046872">
    <property type="term" value="F:metal ion binding"/>
    <property type="evidence" value="ECO:0007669"/>
    <property type="project" value="InterPro"/>
</dbReference>
<dbReference type="Pfam" id="PF02786">
    <property type="entry name" value="CPSase_L_D2"/>
    <property type="match status" value="1"/>
</dbReference>
<organism evidence="6 7">
    <name type="scientific">Bacillus safensis</name>
    <dbReference type="NCBI Taxonomy" id="561879"/>
    <lineage>
        <taxon>Bacteria</taxon>
        <taxon>Bacillati</taxon>
        <taxon>Bacillota</taxon>
        <taxon>Bacilli</taxon>
        <taxon>Bacillales</taxon>
        <taxon>Bacillaceae</taxon>
        <taxon>Bacillus</taxon>
    </lineage>
</organism>
<dbReference type="PROSITE" id="PS00867">
    <property type="entry name" value="CPSASE_2"/>
    <property type="match status" value="1"/>
</dbReference>
<dbReference type="InterPro" id="IPR011761">
    <property type="entry name" value="ATP-grasp"/>
</dbReference>
<feature type="domain" description="ATP-grasp" evidence="5">
    <location>
        <begin position="15"/>
        <end position="84"/>
    </location>
</feature>
<sequence length="122" mass="13288">MHSGDSFAILPSISISEDIKQQVHTASEQIAKKLSFKGIMNIQFVIKGDQALVLEVNPRASRTVPVVSKVMGIDMIPMATQLLAGASLEELKPCNEKQRGDSGQIPSVLITCHSRYRPQADT</sequence>
<evidence type="ECO:0000256" key="4">
    <source>
        <dbReference type="PROSITE-ProRule" id="PRU00409"/>
    </source>
</evidence>
<dbReference type="PANTHER" id="PTHR11405:SF53">
    <property type="entry name" value="CARBAMOYL-PHOSPHATE SYNTHASE [AMMONIA], MITOCHONDRIAL"/>
    <property type="match status" value="1"/>
</dbReference>
<keyword evidence="2 4" id="KW-0547">Nucleotide-binding</keyword>
<gene>
    <name evidence="6" type="ORF">BsIDN1_20780</name>
</gene>
<evidence type="ECO:0000313" key="6">
    <source>
        <dbReference type="EMBL" id="BBP88460.1"/>
    </source>
</evidence>
<keyword evidence="1" id="KW-0436">Ligase</keyword>
<reference evidence="6 7" key="1">
    <citation type="submission" date="2019-12" db="EMBL/GenBank/DDBJ databases">
        <title>Full genome sequence of a Bacillus safensis strain isolated from commercially available natto in Indonesia.</title>
        <authorList>
            <person name="Yoshida M."/>
            <person name="Uomi M."/>
            <person name="Waturangi D."/>
            <person name="Ekaputri J.J."/>
            <person name="Setiamarga D.H.E."/>
        </authorList>
    </citation>
    <scope>NUCLEOTIDE SEQUENCE [LARGE SCALE GENOMIC DNA]</scope>
    <source>
        <strain evidence="6 7">IDN1</strain>
    </source>
</reference>
<dbReference type="InterPro" id="IPR005479">
    <property type="entry name" value="CPAse_ATP-bd"/>
</dbReference>
<dbReference type="Gene3D" id="3.30.470.20">
    <property type="entry name" value="ATP-grasp fold, B domain"/>
    <property type="match status" value="1"/>
</dbReference>
<dbReference type="GO" id="GO:0005524">
    <property type="term" value="F:ATP binding"/>
    <property type="evidence" value="ECO:0007669"/>
    <property type="project" value="UniProtKB-UniRule"/>
</dbReference>
<dbReference type="Proteomes" id="UP000464658">
    <property type="component" value="Chromosome"/>
</dbReference>
<accession>A0A5S9M4D7</accession>
<keyword evidence="3 4" id="KW-0067">ATP-binding</keyword>
<dbReference type="GO" id="GO:0005737">
    <property type="term" value="C:cytoplasm"/>
    <property type="evidence" value="ECO:0007669"/>
    <property type="project" value="TreeGrafter"/>
</dbReference>
<evidence type="ECO:0000256" key="1">
    <source>
        <dbReference type="ARBA" id="ARBA00022598"/>
    </source>
</evidence>
<evidence type="ECO:0000259" key="5">
    <source>
        <dbReference type="PROSITE" id="PS50975"/>
    </source>
</evidence>
<protein>
    <recommendedName>
        <fullName evidence="5">ATP-grasp domain-containing protein</fullName>
    </recommendedName>
</protein>
<dbReference type="GO" id="GO:0006541">
    <property type="term" value="P:glutamine metabolic process"/>
    <property type="evidence" value="ECO:0007669"/>
    <property type="project" value="TreeGrafter"/>
</dbReference>
<evidence type="ECO:0000256" key="3">
    <source>
        <dbReference type="ARBA" id="ARBA00022840"/>
    </source>
</evidence>
<dbReference type="PANTHER" id="PTHR11405">
    <property type="entry name" value="CARBAMOYLTRANSFERASE FAMILY MEMBER"/>
    <property type="match status" value="1"/>
</dbReference>
<dbReference type="SUPFAM" id="SSF56059">
    <property type="entry name" value="Glutathione synthetase ATP-binding domain-like"/>
    <property type="match status" value="1"/>
</dbReference>
<dbReference type="AlphaFoldDB" id="A0A5S9M4D7"/>
<dbReference type="PROSITE" id="PS50975">
    <property type="entry name" value="ATP_GRASP"/>
    <property type="match status" value="1"/>
</dbReference>
<name>A0A5S9M4D7_BACIA</name>
<evidence type="ECO:0000256" key="2">
    <source>
        <dbReference type="ARBA" id="ARBA00022741"/>
    </source>
</evidence>